<accession>A0ABW2A6D0</accession>
<name>A0ABW2A6D0_9GAMM</name>
<sequence>MKCIKRLVLRLLKPSRSGALEVRRLSGHALRDLGLDPMAAELQRDALLWQKLAA</sequence>
<dbReference type="RefSeq" id="WP_379911357.1">
    <property type="nucleotide sequence ID" value="NZ_JBHSWE010000001.1"/>
</dbReference>
<proteinExistence type="predicted"/>
<comment type="caution">
    <text evidence="1">The sequence shown here is derived from an EMBL/GenBank/DDBJ whole genome shotgun (WGS) entry which is preliminary data.</text>
</comment>
<dbReference type="EMBL" id="JBHSWE010000001">
    <property type="protein sequence ID" value="MFC6672951.1"/>
    <property type="molecule type" value="Genomic_DNA"/>
</dbReference>
<protein>
    <recommendedName>
        <fullName evidence="3">DUF1127 domain-containing protein</fullName>
    </recommendedName>
</protein>
<keyword evidence="2" id="KW-1185">Reference proteome</keyword>
<evidence type="ECO:0008006" key="3">
    <source>
        <dbReference type="Google" id="ProtNLM"/>
    </source>
</evidence>
<evidence type="ECO:0000313" key="1">
    <source>
        <dbReference type="EMBL" id="MFC6672951.1"/>
    </source>
</evidence>
<evidence type="ECO:0000313" key="2">
    <source>
        <dbReference type="Proteomes" id="UP001596422"/>
    </source>
</evidence>
<dbReference type="Proteomes" id="UP001596422">
    <property type="component" value="Unassembled WGS sequence"/>
</dbReference>
<reference evidence="2" key="1">
    <citation type="journal article" date="2019" name="Int. J. Syst. Evol. Microbiol.">
        <title>The Global Catalogue of Microorganisms (GCM) 10K type strain sequencing project: providing services to taxonomists for standard genome sequencing and annotation.</title>
        <authorList>
            <consortium name="The Broad Institute Genomics Platform"/>
            <consortium name="The Broad Institute Genome Sequencing Center for Infectious Disease"/>
            <person name="Wu L."/>
            <person name="Ma J."/>
        </authorList>
    </citation>
    <scope>NUCLEOTIDE SEQUENCE [LARGE SCALE GENOMIC DNA]</scope>
    <source>
        <strain evidence="2">NBRC 111756</strain>
    </source>
</reference>
<organism evidence="1 2">
    <name type="scientific">Marinobacterium aestuariivivens</name>
    <dbReference type="NCBI Taxonomy" id="1698799"/>
    <lineage>
        <taxon>Bacteria</taxon>
        <taxon>Pseudomonadati</taxon>
        <taxon>Pseudomonadota</taxon>
        <taxon>Gammaproteobacteria</taxon>
        <taxon>Oceanospirillales</taxon>
        <taxon>Oceanospirillaceae</taxon>
        <taxon>Marinobacterium</taxon>
    </lineage>
</organism>
<gene>
    <name evidence="1" type="ORF">ACFQDL_24820</name>
</gene>